<feature type="compositionally biased region" description="Basic and acidic residues" evidence="1">
    <location>
        <begin position="29"/>
        <end position="42"/>
    </location>
</feature>
<feature type="transmembrane region" description="Helical" evidence="2">
    <location>
        <begin position="159"/>
        <end position="182"/>
    </location>
</feature>
<keyword evidence="2" id="KW-0812">Transmembrane</keyword>
<keyword evidence="2" id="KW-1133">Transmembrane helix</keyword>
<feature type="non-terminal residue" evidence="3">
    <location>
        <position position="1"/>
    </location>
</feature>
<name>A0AAV5VF24_9BILA</name>
<protein>
    <submittedName>
        <fullName evidence="3">Uncharacterized protein</fullName>
    </submittedName>
</protein>
<organism evidence="3 4">
    <name type="scientific">Pristionchus fissidentatus</name>
    <dbReference type="NCBI Taxonomy" id="1538716"/>
    <lineage>
        <taxon>Eukaryota</taxon>
        <taxon>Metazoa</taxon>
        <taxon>Ecdysozoa</taxon>
        <taxon>Nematoda</taxon>
        <taxon>Chromadorea</taxon>
        <taxon>Rhabditida</taxon>
        <taxon>Rhabditina</taxon>
        <taxon>Diplogasteromorpha</taxon>
        <taxon>Diplogasteroidea</taxon>
        <taxon>Neodiplogasteridae</taxon>
        <taxon>Pristionchus</taxon>
    </lineage>
</organism>
<dbReference type="AlphaFoldDB" id="A0AAV5VF24"/>
<evidence type="ECO:0000313" key="3">
    <source>
        <dbReference type="EMBL" id="GMT16828.1"/>
    </source>
</evidence>
<keyword evidence="4" id="KW-1185">Reference proteome</keyword>
<keyword evidence="2" id="KW-0472">Membrane</keyword>
<evidence type="ECO:0000313" key="4">
    <source>
        <dbReference type="Proteomes" id="UP001432322"/>
    </source>
</evidence>
<reference evidence="3" key="1">
    <citation type="submission" date="2023-10" db="EMBL/GenBank/DDBJ databases">
        <title>Genome assembly of Pristionchus species.</title>
        <authorList>
            <person name="Yoshida K."/>
            <person name="Sommer R.J."/>
        </authorList>
    </citation>
    <scope>NUCLEOTIDE SEQUENCE</scope>
    <source>
        <strain evidence="3">RS5133</strain>
    </source>
</reference>
<proteinExistence type="predicted"/>
<feature type="compositionally biased region" description="Polar residues" evidence="1">
    <location>
        <begin position="16"/>
        <end position="25"/>
    </location>
</feature>
<gene>
    <name evidence="3" type="ORF">PFISCL1PPCAC_8125</name>
</gene>
<evidence type="ECO:0000256" key="2">
    <source>
        <dbReference type="SAM" id="Phobius"/>
    </source>
</evidence>
<comment type="caution">
    <text evidence="3">The sequence shown here is derived from an EMBL/GenBank/DDBJ whole genome shotgun (WGS) entry which is preliminary data.</text>
</comment>
<accession>A0AAV5VF24</accession>
<feature type="region of interest" description="Disordered" evidence="1">
    <location>
        <begin position="1"/>
        <end position="104"/>
    </location>
</feature>
<feature type="compositionally biased region" description="Low complexity" evidence="1">
    <location>
        <begin position="67"/>
        <end position="77"/>
    </location>
</feature>
<dbReference type="Proteomes" id="UP001432322">
    <property type="component" value="Unassembled WGS sequence"/>
</dbReference>
<sequence length="187" mass="20617">SPQGRSQFGAPPLTRSPLSMRNGQQVLWREQRREETPDRSTPAREIATKLGAFSMRDENEEDDVNESDCSPFPSSSSHFGVASNNGRMNGGGFGQPSRTPSMVSFQSRTPSIRSLATANGLIPPSLARFNDRSSPTGASSVVHSHLTSASQQMNESRGFFYLILILTFTSVCTFVGMIILFYHTFYR</sequence>
<dbReference type="EMBL" id="BTSY01000002">
    <property type="protein sequence ID" value="GMT16828.1"/>
    <property type="molecule type" value="Genomic_DNA"/>
</dbReference>
<evidence type="ECO:0000256" key="1">
    <source>
        <dbReference type="SAM" id="MobiDB-lite"/>
    </source>
</evidence>